<dbReference type="Proteomes" id="UP000053039">
    <property type="component" value="Unassembled WGS sequence"/>
</dbReference>
<gene>
    <name evidence="1" type="ORF">AQI94_32640</name>
</gene>
<sequence length="92" mass="9826">MAAEESEHTQLIHRWLAGEVVNNHVGIKVVGGPSNGRTKIMKLGPGGTPPAQFRTSGGRAGSDWHLYQAVRSTDVPVGWIYSHIGIAPTPTD</sequence>
<accession>A0A124H976</accession>
<protein>
    <submittedName>
        <fullName evidence="1">Uncharacterized protein</fullName>
    </submittedName>
</protein>
<dbReference type="OrthoDB" id="4226596at2"/>
<reference evidence="1 2" key="1">
    <citation type="submission" date="2015-10" db="EMBL/GenBank/DDBJ databases">
        <title>Draft genome sequence of Streptomyces pseudovenezuelae DSM 40212, type strain for the species Streptomyces pseudovenezuelae.</title>
        <authorList>
            <person name="Ruckert C."/>
            <person name="Winkler A."/>
            <person name="Kalinowski J."/>
            <person name="Kampfer P."/>
            <person name="Glaeser S."/>
        </authorList>
    </citation>
    <scope>NUCLEOTIDE SEQUENCE [LARGE SCALE GENOMIC DNA]</scope>
    <source>
        <strain evidence="1 2">DSM 40212</strain>
    </source>
</reference>
<evidence type="ECO:0000313" key="1">
    <source>
        <dbReference type="EMBL" id="KUM84093.1"/>
    </source>
</evidence>
<comment type="caution">
    <text evidence="1">The sequence shown here is derived from an EMBL/GenBank/DDBJ whole genome shotgun (WGS) entry which is preliminary data.</text>
</comment>
<name>A0A124H976_9ACTN</name>
<dbReference type="EMBL" id="LMWM01000038">
    <property type="protein sequence ID" value="KUM84093.1"/>
    <property type="molecule type" value="Genomic_DNA"/>
</dbReference>
<organism evidence="1 2">
    <name type="scientific">Streptomyces pseudovenezuelae</name>
    <dbReference type="NCBI Taxonomy" id="67350"/>
    <lineage>
        <taxon>Bacteria</taxon>
        <taxon>Bacillati</taxon>
        <taxon>Actinomycetota</taxon>
        <taxon>Actinomycetes</taxon>
        <taxon>Kitasatosporales</taxon>
        <taxon>Streptomycetaceae</taxon>
        <taxon>Streptomyces</taxon>
        <taxon>Streptomyces aurantiacus group</taxon>
    </lineage>
</organism>
<proteinExistence type="predicted"/>
<evidence type="ECO:0000313" key="2">
    <source>
        <dbReference type="Proteomes" id="UP000053039"/>
    </source>
</evidence>
<dbReference type="RefSeq" id="WP_031048974.1">
    <property type="nucleotide sequence ID" value="NZ_KQ948151.1"/>
</dbReference>
<dbReference type="AlphaFoldDB" id="A0A124H976"/>